<proteinExistence type="inferred from homology"/>
<evidence type="ECO:0000256" key="3">
    <source>
        <dbReference type="ARBA" id="ARBA00022884"/>
    </source>
</evidence>
<dbReference type="Proteomes" id="UP000292027">
    <property type="component" value="Unassembled WGS sequence"/>
</dbReference>
<organism evidence="9 10">
    <name type="scientific">Kribbella rubisoli</name>
    <dbReference type="NCBI Taxonomy" id="3075929"/>
    <lineage>
        <taxon>Bacteria</taxon>
        <taxon>Bacillati</taxon>
        <taxon>Actinomycetota</taxon>
        <taxon>Actinomycetes</taxon>
        <taxon>Propionibacteriales</taxon>
        <taxon>Kribbellaceae</taxon>
        <taxon>Kribbella</taxon>
    </lineage>
</organism>
<dbReference type="InterPro" id="IPR020594">
    <property type="entry name" value="Ribosomal_bL9_bac/chp"/>
</dbReference>
<dbReference type="InterPro" id="IPR020070">
    <property type="entry name" value="Ribosomal_bL9_N"/>
</dbReference>
<dbReference type="Pfam" id="PF01281">
    <property type="entry name" value="Ribosomal_L9_N"/>
    <property type="match status" value="1"/>
</dbReference>
<evidence type="ECO:0000313" key="9">
    <source>
        <dbReference type="EMBL" id="RZU20485.1"/>
    </source>
</evidence>
<sequence>MKLILSQEVEGLGAPGDIVEVKDGYGRNYLVPRGLAIGWTRGAEKQITTIKRARDARAIQGKEHASEVKNQLEQLNVTLAVKAGDTGRLFGSVTPADIATAIKSAGGPLVEKRAIAIASPIKTTGKHQVAVQLHPEVAATVRLEVAAS</sequence>
<dbReference type="PANTHER" id="PTHR21368">
    <property type="entry name" value="50S RIBOSOMAL PROTEIN L9"/>
    <property type="match status" value="1"/>
</dbReference>
<dbReference type="InterPro" id="IPR020069">
    <property type="entry name" value="Ribosomal_bL9_C"/>
</dbReference>
<reference evidence="9 10" key="1">
    <citation type="journal article" date="2015" name="Stand. Genomic Sci.">
        <title>Genomic Encyclopedia of Bacterial and Archaeal Type Strains, Phase III: the genomes of soil and plant-associated and newly described type strains.</title>
        <authorList>
            <person name="Whitman W.B."/>
            <person name="Woyke T."/>
            <person name="Klenk H.P."/>
            <person name="Zhou Y."/>
            <person name="Lilburn T.G."/>
            <person name="Beck B.J."/>
            <person name="De Vos P."/>
            <person name="Vandamme P."/>
            <person name="Eisen J.A."/>
            <person name="Garrity G."/>
            <person name="Hugenholtz P."/>
            <person name="Kyrpides N.C."/>
        </authorList>
    </citation>
    <scope>NUCLEOTIDE SEQUENCE [LARGE SCALE GENOMIC DNA]</scope>
    <source>
        <strain evidence="9 10">VKM Ac-2540</strain>
    </source>
</reference>
<comment type="caution">
    <text evidence="9">The sequence shown here is derived from an EMBL/GenBank/DDBJ whole genome shotgun (WGS) entry which is preliminary data.</text>
</comment>
<dbReference type="GO" id="GO:0006412">
    <property type="term" value="P:translation"/>
    <property type="evidence" value="ECO:0007669"/>
    <property type="project" value="UniProtKB-UniRule"/>
</dbReference>
<dbReference type="Gene3D" id="3.10.430.100">
    <property type="entry name" value="Ribosomal protein L9, C-terminal domain"/>
    <property type="match status" value="1"/>
</dbReference>
<evidence type="ECO:0000256" key="5">
    <source>
        <dbReference type="ARBA" id="ARBA00023274"/>
    </source>
</evidence>
<comment type="function">
    <text evidence="7">Binds to the 23S rRNA.</text>
</comment>
<dbReference type="SUPFAM" id="SSF55658">
    <property type="entry name" value="L9 N-domain-like"/>
    <property type="match status" value="1"/>
</dbReference>
<dbReference type="SUPFAM" id="SSF55653">
    <property type="entry name" value="Ribosomal protein L9 C-domain"/>
    <property type="match status" value="1"/>
</dbReference>
<dbReference type="GO" id="GO:1990904">
    <property type="term" value="C:ribonucleoprotein complex"/>
    <property type="evidence" value="ECO:0007669"/>
    <property type="project" value="UniProtKB-KW"/>
</dbReference>
<gene>
    <name evidence="7" type="primary">rplI</name>
    <name evidence="9" type="ORF">EV645_2720</name>
</gene>
<dbReference type="OrthoDB" id="9788336at2"/>
<feature type="domain" description="Ribosomal protein L9" evidence="8">
    <location>
        <begin position="13"/>
        <end position="40"/>
    </location>
</feature>
<dbReference type="InterPro" id="IPR009027">
    <property type="entry name" value="Ribosomal_bL9/RNase_H1_N"/>
</dbReference>
<dbReference type="GO" id="GO:0003735">
    <property type="term" value="F:structural constituent of ribosome"/>
    <property type="evidence" value="ECO:0007669"/>
    <property type="project" value="InterPro"/>
</dbReference>
<evidence type="ECO:0000256" key="4">
    <source>
        <dbReference type="ARBA" id="ARBA00022980"/>
    </source>
</evidence>
<evidence type="ECO:0000313" key="10">
    <source>
        <dbReference type="Proteomes" id="UP000292027"/>
    </source>
</evidence>
<dbReference type="InterPro" id="IPR036935">
    <property type="entry name" value="Ribosomal_bL9_N_sf"/>
</dbReference>
<dbReference type="GO" id="GO:0005840">
    <property type="term" value="C:ribosome"/>
    <property type="evidence" value="ECO:0007669"/>
    <property type="project" value="UniProtKB-KW"/>
</dbReference>
<keyword evidence="4 7" id="KW-0689">Ribosomal protein</keyword>
<comment type="similarity">
    <text evidence="1 7">Belongs to the bacterial ribosomal protein bL9 family.</text>
</comment>
<evidence type="ECO:0000256" key="7">
    <source>
        <dbReference type="HAMAP-Rule" id="MF_00503"/>
    </source>
</evidence>
<dbReference type="HAMAP" id="MF_00503">
    <property type="entry name" value="Ribosomal_bL9"/>
    <property type="match status" value="1"/>
</dbReference>
<dbReference type="GO" id="GO:0019843">
    <property type="term" value="F:rRNA binding"/>
    <property type="evidence" value="ECO:0007669"/>
    <property type="project" value="UniProtKB-UniRule"/>
</dbReference>
<keyword evidence="5 7" id="KW-0687">Ribonucleoprotein</keyword>
<dbReference type="FunFam" id="3.40.5.10:FF:000003">
    <property type="entry name" value="50S ribosomal protein L9"/>
    <property type="match status" value="1"/>
</dbReference>
<dbReference type="PROSITE" id="PS00651">
    <property type="entry name" value="RIBOSOMAL_L9"/>
    <property type="match status" value="1"/>
</dbReference>
<dbReference type="Gene3D" id="3.40.5.10">
    <property type="entry name" value="Ribosomal protein L9, N-terminal domain"/>
    <property type="match status" value="1"/>
</dbReference>
<keyword evidence="2 7" id="KW-0699">rRNA-binding</keyword>
<dbReference type="InterPro" id="IPR000244">
    <property type="entry name" value="Ribosomal_bL9"/>
</dbReference>
<evidence type="ECO:0000256" key="2">
    <source>
        <dbReference type="ARBA" id="ARBA00022730"/>
    </source>
</evidence>
<dbReference type="EMBL" id="SHKR01000011">
    <property type="protein sequence ID" value="RZU20485.1"/>
    <property type="molecule type" value="Genomic_DNA"/>
</dbReference>
<name>A0A4Q7XCQ3_9ACTN</name>
<keyword evidence="3 7" id="KW-0694">RNA-binding</keyword>
<accession>A0A4Q7XCQ3</accession>
<dbReference type="InterPro" id="IPR036791">
    <property type="entry name" value="Ribosomal_bL9_C_sf"/>
</dbReference>
<evidence type="ECO:0000259" key="8">
    <source>
        <dbReference type="PROSITE" id="PS00651"/>
    </source>
</evidence>
<evidence type="ECO:0000256" key="1">
    <source>
        <dbReference type="ARBA" id="ARBA00010605"/>
    </source>
</evidence>
<evidence type="ECO:0000256" key="6">
    <source>
        <dbReference type="ARBA" id="ARBA00035292"/>
    </source>
</evidence>
<dbReference type="Pfam" id="PF03948">
    <property type="entry name" value="Ribosomal_L9_C"/>
    <property type="match status" value="1"/>
</dbReference>
<dbReference type="RefSeq" id="WP_130443147.1">
    <property type="nucleotide sequence ID" value="NZ_SHKR01000011.1"/>
</dbReference>
<protein>
    <recommendedName>
        <fullName evidence="6 7">Large ribosomal subunit protein bL9</fullName>
    </recommendedName>
</protein>
<dbReference type="NCBIfam" id="TIGR00158">
    <property type="entry name" value="L9"/>
    <property type="match status" value="1"/>
</dbReference>
<dbReference type="AlphaFoldDB" id="A0A4Q7XCQ3"/>
<keyword evidence="10" id="KW-1185">Reference proteome</keyword>